<evidence type="ECO:0000256" key="1">
    <source>
        <dbReference type="PIRSR" id="PIRSR605301-1"/>
    </source>
</evidence>
<dbReference type="OrthoDB" id="10262609at2759"/>
<dbReference type="InParanoid" id="A0A5J5EG75"/>
<dbReference type="AlphaFoldDB" id="A0A5J5EG75"/>
<protein>
    <submittedName>
        <fullName evidence="3">Mob1/phocein</fullName>
    </submittedName>
</protein>
<evidence type="ECO:0000313" key="4">
    <source>
        <dbReference type="Proteomes" id="UP000326924"/>
    </source>
</evidence>
<dbReference type="InterPro" id="IPR005301">
    <property type="entry name" value="MOB_kinase_act_fam"/>
</dbReference>
<feature type="binding site" evidence="1">
    <location>
        <position position="222"/>
    </location>
    <ligand>
        <name>Zn(2+)</name>
        <dbReference type="ChEBI" id="CHEBI:29105"/>
    </ligand>
</feature>
<dbReference type="EMBL" id="VXIS01000403">
    <property type="protein sequence ID" value="KAA8893778.1"/>
    <property type="molecule type" value="Genomic_DNA"/>
</dbReference>
<sequence>MASTPSPTTSPRLPSPPPFTEVQIAPTSASSSAAPISPTKPAASSTASIRRIRPGTKSRNVDTGLPLTCLSELDSAFQLQEHLASLLSSITNPAGSDRTFPLTRADCERLATPPEGVEENLWCYELTRRLTRDLNVLIVALLHDKCTAATCPEMRASEWQYLCAVHDSPQSCCAIDYSTHTLDHAATMLTSTKYFPSRLSLHQASVKHLASIFRRLYRIFAHAWFQHRHVFWEVEGEYGLYLFFKTVSDRYRLIPQDSLMLPPEAEGL</sequence>
<evidence type="ECO:0000256" key="2">
    <source>
        <dbReference type="SAM" id="MobiDB-lite"/>
    </source>
</evidence>
<evidence type="ECO:0000313" key="3">
    <source>
        <dbReference type="EMBL" id="KAA8893778.1"/>
    </source>
</evidence>
<comment type="caution">
    <text evidence="3">The sequence shown here is derived from an EMBL/GenBank/DDBJ whole genome shotgun (WGS) entry which is preliminary data.</text>
</comment>
<reference evidence="3 4" key="1">
    <citation type="submission" date="2019-09" db="EMBL/GenBank/DDBJ databases">
        <title>Draft genome of the ectomycorrhizal ascomycete Sphaerosporella brunnea.</title>
        <authorList>
            <consortium name="DOE Joint Genome Institute"/>
            <person name="Benucci G.M."/>
            <person name="Marozzi G."/>
            <person name="Antonielli L."/>
            <person name="Sanchez S."/>
            <person name="Marco P."/>
            <person name="Wang X."/>
            <person name="Falini L.B."/>
            <person name="Barry K."/>
            <person name="Haridas S."/>
            <person name="Lipzen A."/>
            <person name="Labutti K."/>
            <person name="Grigoriev I.V."/>
            <person name="Murat C."/>
            <person name="Martin F."/>
            <person name="Albertini E."/>
            <person name="Donnini D."/>
            <person name="Bonito G."/>
        </authorList>
    </citation>
    <scope>NUCLEOTIDE SEQUENCE [LARGE SCALE GENOMIC DNA]</scope>
    <source>
        <strain evidence="3 4">Sb_GMNB300</strain>
    </source>
</reference>
<keyword evidence="1" id="KW-0479">Metal-binding</keyword>
<dbReference type="PANTHER" id="PTHR22599">
    <property type="entry name" value="MPS ONE BINDER KINASE ACTIVATOR-LIKE MOB"/>
    <property type="match status" value="1"/>
</dbReference>
<accession>A0A5J5EG75</accession>
<gene>
    <name evidence="3" type="ORF">FN846DRAFT_787446</name>
</gene>
<feature type="compositionally biased region" description="Low complexity" evidence="2">
    <location>
        <begin position="1"/>
        <end position="12"/>
    </location>
</feature>
<name>A0A5J5EG75_9PEZI</name>
<feature type="non-terminal residue" evidence="3">
    <location>
        <position position="268"/>
    </location>
</feature>
<feature type="binding site" evidence="1">
    <location>
        <position position="146"/>
    </location>
    <ligand>
        <name>Zn(2+)</name>
        <dbReference type="ChEBI" id="CHEBI:29105"/>
    </ligand>
</feature>
<dbReference type="SMART" id="SM01388">
    <property type="entry name" value="Mob1_phocein"/>
    <property type="match status" value="1"/>
</dbReference>
<feature type="binding site" evidence="1">
    <location>
        <position position="151"/>
    </location>
    <ligand>
        <name>Zn(2+)</name>
        <dbReference type="ChEBI" id="CHEBI:29105"/>
    </ligand>
</feature>
<dbReference type="SUPFAM" id="SSF101152">
    <property type="entry name" value="Mob1/phocein"/>
    <property type="match status" value="1"/>
</dbReference>
<dbReference type="Gene3D" id="1.20.140.30">
    <property type="entry name" value="MOB kinase activator"/>
    <property type="match status" value="1"/>
</dbReference>
<feature type="compositionally biased region" description="Low complexity" evidence="2">
    <location>
        <begin position="24"/>
        <end position="49"/>
    </location>
</feature>
<dbReference type="Proteomes" id="UP000326924">
    <property type="component" value="Unassembled WGS sequence"/>
</dbReference>
<feature type="region of interest" description="Disordered" evidence="2">
    <location>
        <begin position="1"/>
        <end position="60"/>
    </location>
</feature>
<keyword evidence="4" id="KW-1185">Reference proteome</keyword>
<proteinExistence type="predicted"/>
<organism evidence="3 4">
    <name type="scientific">Sphaerosporella brunnea</name>
    <dbReference type="NCBI Taxonomy" id="1250544"/>
    <lineage>
        <taxon>Eukaryota</taxon>
        <taxon>Fungi</taxon>
        <taxon>Dikarya</taxon>
        <taxon>Ascomycota</taxon>
        <taxon>Pezizomycotina</taxon>
        <taxon>Pezizomycetes</taxon>
        <taxon>Pezizales</taxon>
        <taxon>Pyronemataceae</taxon>
        <taxon>Sphaerosporella</taxon>
    </lineage>
</organism>
<feature type="binding site" evidence="1">
    <location>
        <position position="227"/>
    </location>
    <ligand>
        <name>Zn(2+)</name>
        <dbReference type="ChEBI" id="CHEBI:29105"/>
    </ligand>
</feature>
<dbReference type="Pfam" id="PF03637">
    <property type="entry name" value="Mob1_phocein"/>
    <property type="match status" value="1"/>
</dbReference>
<dbReference type="InterPro" id="IPR036703">
    <property type="entry name" value="MOB_kinase_act_sf"/>
</dbReference>
<keyword evidence="1" id="KW-0862">Zinc</keyword>